<keyword evidence="3" id="KW-1185">Reference proteome</keyword>
<feature type="region of interest" description="Disordered" evidence="1">
    <location>
        <begin position="1"/>
        <end position="122"/>
    </location>
</feature>
<dbReference type="KEGG" id="lpan:LPMP_350390"/>
<dbReference type="VEuPathDB" id="TriTrypDB:LPMP_350390"/>
<dbReference type="Gene3D" id="1.20.120.1440">
    <property type="entry name" value="JBP1, DNA-binding domain"/>
    <property type="match status" value="1"/>
</dbReference>
<name>A0A088S1D9_LEIPA</name>
<feature type="compositionally biased region" description="Low complexity" evidence="1">
    <location>
        <begin position="88"/>
        <end position="98"/>
    </location>
</feature>
<sequence length="674" mass="74328">MSSDRAESTAAGAPRQQSSTASSGSSNASSTSSDEVSSTLSNSSSSSSSSSSSHSSSSSGFESSDSERPSSPPQGQNAVSVGRAAATQQPQQQQQQQQRHVQLNPELRFERPDKEYIPPPPLKDMQDMAKVLFFLSTDKKRYPDGRHRTLDYFRAAVEMFVTEVRQEYQRQYQQAQRSGRAMQRLTWKNSGELAICFACCCDNVKLLYDNLQPGPLKPLWDAFVGQLAPMLIVQSRVPEAMLSSQTYHIKYMDWVKGGTRYGGEQSAANVRFPSALDRRVKVETYLRSGAGYKIEAVQVGTTSAASAAVPAGVTPRPPLAAGAAPVQATETRAPFAGRLPGTGAVKLPVVPGVGGPRPPVKVAMKHVSGGVGPGSVTTATAPRLASTGVKQMPPEMKRLFWLSVLAHVKGGDASRAFPDDRLEALPGLLRLCEMTEHTEEMCILMDVLAASSSSVQTVFERLGGLLSFRRFASHFIQSEEAEPLMQLIEQLARWRVVAWGSTSQQAWQTDMNQRRTRDLMWLRTLPLIPEAKRPAWGALLLVMEQRYIFKAPRPDDADMENPLKRRRPEGESGYLHAMLSDNVDMQRWVVPRVNVFSAVRLPVELRVPPLCTKLEEDTVRFLNSKRDYAEKMQVVWRERLEKILSAQPRAPGAAVSVPLWYDPYALLSVASPQP</sequence>
<reference evidence="2 3" key="1">
    <citation type="journal article" date="2015" name="Sci. Rep.">
        <title>The genome of Leishmania panamensis: insights into genomics of the L. (Viannia) subgenus.</title>
        <authorList>
            <person name="Llanes A."/>
            <person name="Restrepo C.M."/>
            <person name="Vecchio G.D."/>
            <person name="Anguizola F.J."/>
            <person name="Lleonart R."/>
        </authorList>
    </citation>
    <scope>NUCLEOTIDE SEQUENCE [LARGE SCALE GENOMIC DNA]</scope>
    <source>
        <strain evidence="2 3">MHOM/PA/94/PSC-1</strain>
    </source>
</reference>
<evidence type="ECO:0000313" key="3">
    <source>
        <dbReference type="Proteomes" id="UP000063063"/>
    </source>
</evidence>
<evidence type="ECO:0000313" key="2">
    <source>
        <dbReference type="EMBL" id="AIO02178.1"/>
    </source>
</evidence>
<organism evidence="2 3">
    <name type="scientific">Leishmania panamensis</name>
    <dbReference type="NCBI Taxonomy" id="5679"/>
    <lineage>
        <taxon>Eukaryota</taxon>
        <taxon>Discoba</taxon>
        <taxon>Euglenozoa</taxon>
        <taxon>Kinetoplastea</taxon>
        <taxon>Metakinetoplastina</taxon>
        <taxon>Trypanosomatida</taxon>
        <taxon>Trypanosomatidae</taxon>
        <taxon>Leishmaniinae</taxon>
        <taxon>Leishmania</taxon>
        <taxon>Leishmania guyanensis species complex</taxon>
    </lineage>
</organism>
<dbReference type="AlphaFoldDB" id="A0A088S1D9"/>
<dbReference type="RefSeq" id="XP_010702978.1">
    <property type="nucleotide sequence ID" value="XM_010704676.1"/>
</dbReference>
<dbReference type="EMBL" id="CP009404">
    <property type="protein sequence ID" value="AIO02178.1"/>
    <property type="molecule type" value="Genomic_DNA"/>
</dbReference>
<evidence type="ECO:0000256" key="1">
    <source>
        <dbReference type="SAM" id="MobiDB-lite"/>
    </source>
</evidence>
<gene>
    <name evidence="2" type="ORF">LPMP_350390</name>
</gene>
<dbReference type="Proteomes" id="UP000063063">
    <property type="component" value="Chromosome 35"/>
</dbReference>
<protein>
    <submittedName>
        <fullName evidence="2">Uncharacterized protein</fullName>
    </submittedName>
</protein>
<proteinExistence type="predicted"/>
<accession>A0A088S1D9</accession>
<dbReference type="VEuPathDB" id="TriTrypDB:LPAL13_350009100"/>
<dbReference type="GeneID" id="22579068"/>
<dbReference type="InterPro" id="IPR043111">
    <property type="entry name" value="DB_JBP1_sf"/>
</dbReference>
<feature type="compositionally biased region" description="Basic and acidic residues" evidence="1">
    <location>
        <begin position="107"/>
        <end position="116"/>
    </location>
</feature>
<feature type="compositionally biased region" description="Low complexity" evidence="1">
    <location>
        <begin position="18"/>
        <end position="63"/>
    </location>
</feature>
<dbReference type="OrthoDB" id="271132at2759"/>
<dbReference type="eggNOG" id="ENOG502RHVM">
    <property type="taxonomic scope" value="Eukaryota"/>
</dbReference>